<evidence type="ECO:0000313" key="5">
    <source>
        <dbReference type="Proteomes" id="UP001223547"/>
    </source>
</evidence>
<dbReference type="Gene3D" id="1.10.357.40">
    <property type="entry name" value="YbiA-like"/>
    <property type="match status" value="1"/>
</dbReference>
<evidence type="ECO:0000256" key="1">
    <source>
        <dbReference type="ARBA" id="ARBA00000022"/>
    </source>
</evidence>
<dbReference type="Proteomes" id="UP001223547">
    <property type="component" value="Unassembled WGS sequence"/>
</dbReference>
<organism evidence="4 5">
    <name type="scientific">Marinobacter albus</name>
    <dbReference type="NCBI Taxonomy" id="3030833"/>
    <lineage>
        <taxon>Bacteria</taxon>
        <taxon>Pseudomonadati</taxon>
        <taxon>Pseudomonadota</taxon>
        <taxon>Gammaproteobacteria</taxon>
        <taxon>Pseudomonadales</taxon>
        <taxon>Marinobacteraceae</taxon>
        <taxon>Marinobacter</taxon>
    </lineage>
</organism>
<evidence type="ECO:0000256" key="2">
    <source>
        <dbReference type="ARBA" id="ARBA00000751"/>
    </source>
</evidence>
<dbReference type="InterPro" id="IPR012816">
    <property type="entry name" value="NADAR"/>
</dbReference>
<keyword evidence="5" id="KW-1185">Reference proteome</keyword>
<evidence type="ECO:0000259" key="3">
    <source>
        <dbReference type="Pfam" id="PF08719"/>
    </source>
</evidence>
<comment type="catalytic activity">
    <reaction evidence="1">
        <text>5-amino-6-(5-phospho-D-ribosylamino)uracil + H2O = 5,6-diaminouracil + D-ribose 5-phosphate</text>
        <dbReference type="Rhea" id="RHEA:55020"/>
        <dbReference type="ChEBI" id="CHEBI:15377"/>
        <dbReference type="ChEBI" id="CHEBI:46252"/>
        <dbReference type="ChEBI" id="CHEBI:58453"/>
        <dbReference type="ChEBI" id="CHEBI:78346"/>
    </reaction>
</comment>
<evidence type="ECO:0000313" key="4">
    <source>
        <dbReference type="EMBL" id="MDK9556916.1"/>
    </source>
</evidence>
<dbReference type="InterPro" id="IPR037238">
    <property type="entry name" value="YbiA-like_sf"/>
</dbReference>
<dbReference type="SUPFAM" id="SSF143990">
    <property type="entry name" value="YbiA-like"/>
    <property type="match status" value="1"/>
</dbReference>
<dbReference type="CDD" id="cd15457">
    <property type="entry name" value="NADAR"/>
    <property type="match status" value="1"/>
</dbReference>
<dbReference type="NCBIfam" id="TIGR02464">
    <property type="entry name" value="ribofla_fusion"/>
    <property type="match status" value="1"/>
</dbReference>
<sequence length="161" mass="18693">MSLFPADNGENDLFLSRTDPENPFGTHAAYSFELEGKVWPTVEHYFQAMKFTDENRQEKIRTATTPARAGKLGRKRHKSLRPDWKKVRETVMTRAVYTRCRTYPDLAQALLETGDQKIVENSNYDYFWGCGRDRRGHNGYGKVLMNVRAKLRQEQAEASEQ</sequence>
<name>A0ABT7H988_9GAMM</name>
<dbReference type="RefSeq" id="WP_219866609.1">
    <property type="nucleotide sequence ID" value="NZ_JASSQD010000001.1"/>
</dbReference>
<feature type="domain" description="NADAR" evidence="3">
    <location>
        <begin position="14"/>
        <end position="152"/>
    </location>
</feature>
<comment type="catalytic activity">
    <reaction evidence="2">
        <text>2,5-diamino-6-hydroxy-4-(5-phosphoribosylamino)-pyrimidine + H2O = 2,5,6-triamino-4-hydroxypyrimidine + D-ribose 5-phosphate</text>
        <dbReference type="Rhea" id="RHEA:23436"/>
        <dbReference type="ChEBI" id="CHEBI:15377"/>
        <dbReference type="ChEBI" id="CHEBI:58614"/>
        <dbReference type="ChEBI" id="CHEBI:78346"/>
        <dbReference type="ChEBI" id="CHEBI:137796"/>
    </reaction>
</comment>
<dbReference type="Pfam" id="PF08719">
    <property type="entry name" value="NADAR"/>
    <property type="match status" value="1"/>
</dbReference>
<comment type="caution">
    <text evidence="4">The sequence shown here is derived from an EMBL/GenBank/DDBJ whole genome shotgun (WGS) entry which is preliminary data.</text>
</comment>
<proteinExistence type="predicted"/>
<reference evidence="4 5" key="1">
    <citation type="submission" date="2023-05" db="EMBL/GenBank/DDBJ databases">
        <title>Marinobacter albus sp. nov., a marine bacterium isolated from sand in a coastal intertidal zone of huludao.</title>
        <authorList>
            <person name="Deng T."/>
        </authorList>
    </citation>
    <scope>NUCLEOTIDE SEQUENCE [LARGE SCALE GENOMIC DNA]</scope>
    <source>
        <strain evidence="4 5">M216</strain>
    </source>
</reference>
<dbReference type="EMBL" id="JASSQD010000001">
    <property type="protein sequence ID" value="MDK9556916.1"/>
    <property type="molecule type" value="Genomic_DNA"/>
</dbReference>
<gene>
    <name evidence="4" type="ORF">QQF73_04705</name>
</gene>
<protein>
    <submittedName>
        <fullName evidence="4">NADAR family protein</fullName>
    </submittedName>
</protein>
<accession>A0ABT7H988</accession>